<keyword evidence="3" id="KW-1185">Reference proteome</keyword>
<reference evidence="2 3" key="1">
    <citation type="journal article" date="2004" name="Science">
        <title>Illuminating the evolutionary history of chlamydiae.</title>
        <authorList>
            <person name="Horn M."/>
            <person name="Collingro A."/>
            <person name="Schmitz-Esser S."/>
            <person name="Beier C.L."/>
            <person name="Purkhold U."/>
            <person name="Fartmann B."/>
            <person name="Brandt P."/>
            <person name="Nyakatura G.J."/>
            <person name="Droege M."/>
            <person name="Frishman D."/>
            <person name="Rattei T."/>
            <person name="Mewes H."/>
            <person name="Wagner M."/>
        </authorList>
    </citation>
    <scope>NUCLEOTIDE SEQUENCE [LARGE SCALE GENOMIC DNA]</scope>
    <source>
        <strain evidence="2 3">UWE25</strain>
    </source>
</reference>
<evidence type="ECO:0000313" key="2">
    <source>
        <dbReference type="EMBL" id="CAF24144.1"/>
    </source>
</evidence>
<name>Q6MBA5_PARUW</name>
<dbReference type="EMBL" id="BX908798">
    <property type="protein sequence ID" value="CAF24144.1"/>
    <property type="molecule type" value="Genomic_DNA"/>
</dbReference>
<dbReference type="OrthoDB" id="22136at2"/>
<feature type="region of interest" description="Disordered" evidence="1">
    <location>
        <begin position="1"/>
        <end position="30"/>
    </location>
</feature>
<feature type="compositionally biased region" description="Low complexity" evidence="1">
    <location>
        <begin position="11"/>
        <end position="27"/>
    </location>
</feature>
<dbReference type="KEGG" id="pcu:PC_RS06830"/>
<sequence>MKTTKKKLENPSSPKSKTTSSQKTSAQPKKKIIHYNVEIGNFLFKLINDHIHFLKNSKNDINKKDWVAEAIREKLQDPESEEDQRTRYLHLQLETDLFEEIDKKMEFLKAFRRSVSKKQWIIEAIFEKLEREEH</sequence>
<organism evidence="2 3">
    <name type="scientific">Protochlamydia amoebophila (strain UWE25)</name>
    <dbReference type="NCBI Taxonomy" id="264201"/>
    <lineage>
        <taxon>Bacteria</taxon>
        <taxon>Pseudomonadati</taxon>
        <taxon>Chlamydiota</taxon>
        <taxon>Chlamydiia</taxon>
        <taxon>Parachlamydiales</taxon>
        <taxon>Parachlamydiaceae</taxon>
        <taxon>Candidatus Protochlamydia</taxon>
    </lineage>
</organism>
<proteinExistence type="predicted"/>
<evidence type="ECO:0000313" key="3">
    <source>
        <dbReference type="Proteomes" id="UP000000529"/>
    </source>
</evidence>
<dbReference type="Proteomes" id="UP000000529">
    <property type="component" value="Chromosome"/>
</dbReference>
<dbReference type="AlphaFoldDB" id="Q6MBA5"/>
<protein>
    <submittedName>
        <fullName evidence="2">Uncharacterized protein</fullName>
    </submittedName>
</protein>
<dbReference type="HOGENOM" id="CLU_1894219_0_0_0"/>
<gene>
    <name evidence="2" type="ORF">PC_RS06830</name>
</gene>
<accession>Q6MBA5</accession>
<evidence type="ECO:0000256" key="1">
    <source>
        <dbReference type="SAM" id="MobiDB-lite"/>
    </source>
</evidence>
<dbReference type="RefSeq" id="WP_011175969.1">
    <property type="nucleotide sequence ID" value="NC_005861.2"/>
</dbReference>